<accession>A0ABD0J294</accession>
<dbReference type="Proteomes" id="UP001519460">
    <property type="component" value="Unassembled WGS sequence"/>
</dbReference>
<evidence type="ECO:0000313" key="3">
    <source>
        <dbReference type="EMBL" id="KAK7453168.1"/>
    </source>
</evidence>
<feature type="signal peptide" evidence="2">
    <location>
        <begin position="1"/>
        <end position="30"/>
    </location>
</feature>
<dbReference type="InterPro" id="IPR016186">
    <property type="entry name" value="C-type_lectin-like/link_sf"/>
</dbReference>
<keyword evidence="1" id="KW-0677">Repeat</keyword>
<protein>
    <submittedName>
        <fullName evidence="3">Uncharacterized protein</fullName>
    </submittedName>
</protein>
<dbReference type="Gene3D" id="3.10.100.10">
    <property type="entry name" value="Mannose-Binding Protein A, subunit A"/>
    <property type="match status" value="1"/>
</dbReference>
<dbReference type="AlphaFoldDB" id="A0ABD0J294"/>
<name>A0ABD0J294_9CAEN</name>
<evidence type="ECO:0000256" key="2">
    <source>
        <dbReference type="SAM" id="SignalP"/>
    </source>
</evidence>
<dbReference type="EMBL" id="JACVVK020000710">
    <property type="protein sequence ID" value="KAK7453168.1"/>
    <property type="molecule type" value="Genomic_DNA"/>
</dbReference>
<proteinExistence type="predicted"/>
<evidence type="ECO:0000256" key="1">
    <source>
        <dbReference type="ARBA" id="ARBA00022737"/>
    </source>
</evidence>
<reference evidence="3 4" key="1">
    <citation type="journal article" date="2023" name="Sci. Data">
        <title>Genome assembly of the Korean intertidal mud-creeper Batillaria attramentaria.</title>
        <authorList>
            <person name="Patra A.K."/>
            <person name="Ho P.T."/>
            <person name="Jun S."/>
            <person name="Lee S.J."/>
            <person name="Kim Y."/>
            <person name="Won Y.J."/>
        </authorList>
    </citation>
    <scope>NUCLEOTIDE SEQUENCE [LARGE SCALE GENOMIC DNA]</scope>
    <source>
        <strain evidence="3">Wonlab-2016</strain>
    </source>
</reference>
<dbReference type="Gene3D" id="2.60.120.290">
    <property type="entry name" value="Spermadhesin, CUB domain"/>
    <property type="match status" value="1"/>
</dbReference>
<gene>
    <name evidence="3" type="ORF">BaRGS_00039651</name>
</gene>
<feature type="chain" id="PRO_5044828123" evidence="2">
    <location>
        <begin position="31"/>
        <end position="560"/>
    </location>
</feature>
<dbReference type="SUPFAM" id="SSF49854">
    <property type="entry name" value="Spermadhesin, CUB domain"/>
    <property type="match status" value="2"/>
</dbReference>
<dbReference type="InterPro" id="IPR016187">
    <property type="entry name" value="CTDL_fold"/>
</dbReference>
<dbReference type="PANTHER" id="PTHR24251">
    <property type="entry name" value="OVOCHYMASE-RELATED"/>
    <property type="match status" value="1"/>
</dbReference>
<sequence length="560" mass="63356">MVRTSFHGIASGQTVCLFLSVLSVWCASCAFSTYETTQRFVTPEIYTSSVRTPYNSVQDPQDCSEKTIPGNDFKQVDANRIDENFIENLPRSITNDTHQIPILSADLRKTYTVSDNLTNVGVEECGDIHVGVLSDSLGENTHTISNRTDSNSTVDILQNEQPLFGYLSLTTEDIADCFKQGSYLRFIAYEGTISFRNAGNYNSRIARDAWCRVKVTVPDTMKVVTYFGQTDRTCGLTVKVRDAQPRNYRHLATVCGDTPQKNVYSLTNVVLYLLKVKSFEEPFFFSLNFTSVPLKETSDQLEVLYTSLISGYVQTPGWDGVRTYPLNMKSSVRVDVPHGKTAMITFLNVDIDNRLLENQIGFYQVRCKDYEKVQLSFQRAGRSPDSEMSLCRQSRPEPALYNTEWFKVTFYSDSIDDGSTGFRMLFTFHNASALPEWVRGRWNCSVGYWADFKQHFPCDLSSDCAGGEDEVDCPYTTPRCGHGLIHAGGACFRYFGGWSRTSWATASVTCLQHGGRLPTLNTEQKQRDFLWLIRWARTDPIAERHTFIGMRAMGPFLPHV</sequence>
<comment type="caution">
    <text evidence="3">The sequence shown here is derived from an EMBL/GenBank/DDBJ whole genome shotgun (WGS) entry which is preliminary data.</text>
</comment>
<dbReference type="InterPro" id="IPR035914">
    <property type="entry name" value="Sperma_CUB_dom_sf"/>
</dbReference>
<dbReference type="SUPFAM" id="SSF56436">
    <property type="entry name" value="C-type lectin-like"/>
    <property type="match status" value="1"/>
</dbReference>
<evidence type="ECO:0000313" key="4">
    <source>
        <dbReference type="Proteomes" id="UP001519460"/>
    </source>
</evidence>
<keyword evidence="4" id="KW-1185">Reference proteome</keyword>
<keyword evidence="2" id="KW-0732">Signal</keyword>
<organism evidence="3 4">
    <name type="scientific">Batillaria attramentaria</name>
    <dbReference type="NCBI Taxonomy" id="370345"/>
    <lineage>
        <taxon>Eukaryota</taxon>
        <taxon>Metazoa</taxon>
        <taxon>Spiralia</taxon>
        <taxon>Lophotrochozoa</taxon>
        <taxon>Mollusca</taxon>
        <taxon>Gastropoda</taxon>
        <taxon>Caenogastropoda</taxon>
        <taxon>Sorbeoconcha</taxon>
        <taxon>Cerithioidea</taxon>
        <taxon>Batillariidae</taxon>
        <taxon>Batillaria</taxon>
    </lineage>
</organism>